<feature type="region of interest" description="Disordered" evidence="1">
    <location>
        <begin position="573"/>
        <end position="702"/>
    </location>
</feature>
<accession>A0A177CKC8</accession>
<feature type="region of interest" description="Disordered" evidence="1">
    <location>
        <begin position="498"/>
        <end position="530"/>
    </location>
</feature>
<feature type="compositionally biased region" description="Acidic residues" evidence="1">
    <location>
        <begin position="454"/>
        <end position="463"/>
    </location>
</feature>
<dbReference type="InParanoid" id="A0A177CKC8"/>
<feature type="compositionally biased region" description="Basic and acidic residues" evidence="1">
    <location>
        <begin position="92"/>
        <end position="101"/>
    </location>
</feature>
<dbReference type="GeneID" id="28766123"/>
<protein>
    <submittedName>
        <fullName evidence="2">Uncharacterized protein</fullName>
    </submittedName>
</protein>
<dbReference type="PANTHER" id="PTHR48125:SF12">
    <property type="entry name" value="AT HOOK TRANSCRIPTION FACTOR FAMILY-RELATED"/>
    <property type="match status" value="1"/>
</dbReference>
<feature type="compositionally biased region" description="Basic and acidic residues" evidence="1">
    <location>
        <begin position="380"/>
        <end position="389"/>
    </location>
</feature>
<evidence type="ECO:0000313" key="3">
    <source>
        <dbReference type="Proteomes" id="UP000077069"/>
    </source>
</evidence>
<proteinExistence type="predicted"/>
<feature type="region of interest" description="Disordered" evidence="1">
    <location>
        <begin position="316"/>
        <end position="479"/>
    </location>
</feature>
<organism evidence="2 3">
    <name type="scientific">Paraphaeosphaeria sporulosa</name>
    <dbReference type="NCBI Taxonomy" id="1460663"/>
    <lineage>
        <taxon>Eukaryota</taxon>
        <taxon>Fungi</taxon>
        <taxon>Dikarya</taxon>
        <taxon>Ascomycota</taxon>
        <taxon>Pezizomycotina</taxon>
        <taxon>Dothideomycetes</taxon>
        <taxon>Pleosporomycetidae</taxon>
        <taxon>Pleosporales</taxon>
        <taxon>Massarineae</taxon>
        <taxon>Didymosphaeriaceae</taxon>
        <taxon>Paraphaeosphaeria</taxon>
    </lineage>
</organism>
<dbReference type="OrthoDB" id="10645001at2759"/>
<name>A0A177CKC8_9PLEO</name>
<dbReference type="AlphaFoldDB" id="A0A177CKC8"/>
<feature type="compositionally biased region" description="Basic and acidic residues" evidence="1">
    <location>
        <begin position="599"/>
        <end position="610"/>
    </location>
</feature>
<feature type="compositionally biased region" description="Polar residues" evidence="1">
    <location>
        <begin position="105"/>
        <end position="117"/>
    </location>
</feature>
<feature type="compositionally biased region" description="Low complexity" evidence="1">
    <location>
        <begin position="667"/>
        <end position="681"/>
    </location>
</feature>
<feature type="compositionally biased region" description="Low complexity" evidence="1">
    <location>
        <begin position="752"/>
        <end position="762"/>
    </location>
</feature>
<feature type="region of interest" description="Disordered" evidence="1">
    <location>
        <begin position="74"/>
        <end position="168"/>
    </location>
</feature>
<feature type="compositionally biased region" description="Polar residues" evidence="1">
    <location>
        <begin position="395"/>
        <end position="404"/>
    </location>
</feature>
<sequence>MSSPVDYSFDGFLRLLKQENAREILLTLVQSPNFQGLNVAPRLVAPVSQNLTADLNLALATAASTPLVQAQADKNTRDVSQVPGALNLEEMDVPRDDDSRPDIQPLSSPVPQSSTADADSAPFNAASVPPQPLAHVLASTLPQTPANPGPTPLAQAAPTVPTAPRPFSAIDRWEEEQREFRRRQEEAIEMVNDISPPPSPVSSDSSDDVVWDNRENMFVPKYEKDSAKHPLISLDQSFTEGPFRPAIDYELHKMRKEDRAREKAERKIQEKNDRERPIFDWLLMVGRKKESEPEIPNLASIKSFIYETEAVDSFIKEKRKRKDKADIEEAAWKPSMPPYKRRASPPKTSLEAEKRNDNGIADQAGEGQGNKVPENTGKQQVKEPLRGKADVGSQPAENNPSIYMNMTLEHEKNELKRKEMDDGDENESSPQPPKKRLKKVSFAETPTEVRTIPEEEVTVDEDSYPWQESVTTDISPEELYEYSDDELEAADGLMQLSRESTLQDVPSELGNGELSAPQAPQQPWQPPPEVENLRLHEANKAYGFKATNIYPPESDLVKVAPLRTQPYVFGGVREENPLKRKAKGEAGAARPAKVTKTRPWKDKAITEPVRRSRRIQAKVGPFEDDSSSVVDGRGGPESATPTQALNSGFAPAVGACPQPGTTPEGASSNQQSDSPNPNTSSETAGTQQTTEHSEVVQKPDQPMKLSIKLVKAKARVSETAVVQPSTASSITAREKPGKLVLKLKTKTEAASLPPAEAAAEGSSTHHQSGTTAAATVPDLLNSQPTPEPLVTVKRRPGKKYLMVKIKVGGANLERLMRQ</sequence>
<feature type="compositionally biased region" description="Basic and acidic residues" evidence="1">
    <location>
        <begin position="408"/>
        <end position="420"/>
    </location>
</feature>
<evidence type="ECO:0000256" key="1">
    <source>
        <dbReference type="SAM" id="MobiDB-lite"/>
    </source>
</evidence>
<reference evidence="2 3" key="1">
    <citation type="submission" date="2016-05" db="EMBL/GenBank/DDBJ databases">
        <title>Comparative analysis of secretome profiles of manganese(II)-oxidizing ascomycete fungi.</title>
        <authorList>
            <consortium name="DOE Joint Genome Institute"/>
            <person name="Zeiner C.A."/>
            <person name="Purvine S.O."/>
            <person name="Zink E.M."/>
            <person name="Wu S."/>
            <person name="Pasa-Tolic L."/>
            <person name="Chaput D.L."/>
            <person name="Haridas S."/>
            <person name="Grigoriev I.V."/>
            <person name="Santelli C.M."/>
            <person name="Hansel C.M."/>
        </authorList>
    </citation>
    <scope>NUCLEOTIDE SEQUENCE [LARGE SCALE GENOMIC DNA]</scope>
    <source>
        <strain evidence="2 3">AP3s5-JAC2a</strain>
    </source>
</reference>
<feature type="region of interest" description="Disordered" evidence="1">
    <location>
        <begin position="752"/>
        <end position="790"/>
    </location>
</feature>
<feature type="compositionally biased region" description="Polar residues" evidence="1">
    <location>
        <begin position="764"/>
        <end position="773"/>
    </location>
</feature>
<dbReference type="PANTHER" id="PTHR48125">
    <property type="entry name" value="LP07818P1"/>
    <property type="match status" value="1"/>
</dbReference>
<keyword evidence="3" id="KW-1185">Reference proteome</keyword>
<dbReference type="RefSeq" id="XP_018038340.1">
    <property type="nucleotide sequence ID" value="XM_018182637.1"/>
</dbReference>
<dbReference type="EMBL" id="KV441550">
    <property type="protein sequence ID" value="OAG07975.1"/>
    <property type="molecule type" value="Genomic_DNA"/>
</dbReference>
<gene>
    <name evidence="2" type="ORF">CC84DRAFT_1214529</name>
</gene>
<dbReference type="Proteomes" id="UP000077069">
    <property type="component" value="Unassembled WGS sequence"/>
</dbReference>
<evidence type="ECO:0000313" key="2">
    <source>
        <dbReference type="EMBL" id="OAG07975.1"/>
    </source>
</evidence>